<dbReference type="PANTHER" id="PTHR12835:SF5">
    <property type="entry name" value="BIOTIN--PROTEIN LIGASE"/>
    <property type="match status" value="1"/>
</dbReference>
<dbReference type="InterPro" id="IPR004143">
    <property type="entry name" value="BPL_LPL_catalytic"/>
</dbReference>
<dbReference type="Gene3D" id="3.30.930.10">
    <property type="entry name" value="Bira Bifunctional Protein, Domain 2"/>
    <property type="match status" value="1"/>
</dbReference>
<keyword evidence="1 6" id="KW-0436">Ligase</keyword>
<proteinExistence type="predicted"/>
<feature type="domain" description="BPL/LPL catalytic" evidence="5">
    <location>
        <begin position="27"/>
        <end position="221"/>
    </location>
</feature>
<gene>
    <name evidence="6" type="ORF">GL284_08755</name>
</gene>
<evidence type="ECO:0000256" key="1">
    <source>
        <dbReference type="ARBA" id="ARBA00022598"/>
    </source>
</evidence>
<comment type="catalytic activity">
    <reaction evidence="4">
        <text>biotin + L-lysyl-[protein] + ATP = N(6)-biotinyl-L-lysyl-[protein] + AMP + diphosphate + H(+)</text>
        <dbReference type="Rhea" id="RHEA:11756"/>
        <dbReference type="Rhea" id="RHEA-COMP:9752"/>
        <dbReference type="Rhea" id="RHEA-COMP:10505"/>
        <dbReference type="ChEBI" id="CHEBI:15378"/>
        <dbReference type="ChEBI" id="CHEBI:29969"/>
        <dbReference type="ChEBI" id="CHEBI:30616"/>
        <dbReference type="ChEBI" id="CHEBI:33019"/>
        <dbReference type="ChEBI" id="CHEBI:57586"/>
        <dbReference type="ChEBI" id="CHEBI:83144"/>
        <dbReference type="ChEBI" id="CHEBI:456215"/>
        <dbReference type="EC" id="6.3.4.15"/>
    </reaction>
</comment>
<dbReference type="Proteomes" id="UP000478740">
    <property type="component" value="Unassembled WGS sequence"/>
</dbReference>
<organism evidence="6 7">
    <name type="scientific">Paracoccus shanxieyensis</name>
    <dbReference type="NCBI Taxonomy" id="2675752"/>
    <lineage>
        <taxon>Bacteria</taxon>
        <taxon>Pseudomonadati</taxon>
        <taxon>Pseudomonadota</taxon>
        <taxon>Alphaproteobacteria</taxon>
        <taxon>Rhodobacterales</taxon>
        <taxon>Paracoccaceae</taxon>
        <taxon>Paracoccus</taxon>
    </lineage>
</organism>
<evidence type="ECO:0000256" key="4">
    <source>
        <dbReference type="ARBA" id="ARBA00047846"/>
    </source>
</evidence>
<dbReference type="Gene3D" id="2.30.30.100">
    <property type="match status" value="1"/>
</dbReference>
<name>A0A6L6IZ40_9RHOB</name>
<dbReference type="InterPro" id="IPR045864">
    <property type="entry name" value="aa-tRNA-synth_II/BPL/LPL"/>
</dbReference>
<dbReference type="AlphaFoldDB" id="A0A6L6IZ40"/>
<keyword evidence="7" id="KW-1185">Reference proteome</keyword>
<dbReference type="NCBIfam" id="TIGR00121">
    <property type="entry name" value="birA_ligase"/>
    <property type="match status" value="1"/>
</dbReference>
<dbReference type="EMBL" id="WMII01000007">
    <property type="protein sequence ID" value="MTH64360.1"/>
    <property type="molecule type" value="Genomic_DNA"/>
</dbReference>
<reference evidence="6 7" key="1">
    <citation type="submission" date="2019-11" db="EMBL/GenBank/DDBJ databases">
        <authorList>
            <person name="Dong K."/>
        </authorList>
    </citation>
    <scope>NUCLEOTIDE SEQUENCE [LARGE SCALE GENOMIC DNA]</scope>
    <source>
        <strain evidence="6 7">DK608</strain>
    </source>
</reference>
<dbReference type="GO" id="GO:0005737">
    <property type="term" value="C:cytoplasm"/>
    <property type="evidence" value="ECO:0007669"/>
    <property type="project" value="TreeGrafter"/>
</dbReference>
<evidence type="ECO:0000256" key="2">
    <source>
        <dbReference type="ARBA" id="ARBA00023267"/>
    </source>
</evidence>
<dbReference type="SUPFAM" id="SSF55681">
    <property type="entry name" value="Class II aaRS and biotin synthetases"/>
    <property type="match status" value="1"/>
</dbReference>
<dbReference type="Pfam" id="PF03099">
    <property type="entry name" value="BPL_LplA_LipB"/>
    <property type="match status" value="1"/>
</dbReference>
<dbReference type="PROSITE" id="PS51733">
    <property type="entry name" value="BPL_LPL_CATALYTIC"/>
    <property type="match status" value="1"/>
</dbReference>
<dbReference type="InterPro" id="IPR003142">
    <property type="entry name" value="BPL_C"/>
</dbReference>
<accession>A0A6L6IZ40</accession>
<dbReference type="PANTHER" id="PTHR12835">
    <property type="entry name" value="BIOTIN PROTEIN LIGASE"/>
    <property type="match status" value="1"/>
</dbReference>
<dbReference type="CDD" id="cd16442">
    <property type="entry name" value="BPL"/>
    <property type="match status" value="1"/>
</dbReference>
<evidence type="ECO:0000313" key="6">
    <source>
        <dbReference type="EMBL" id="MTH64360.1"/>
    </source>
</evidence>
<dbReference type="Pfam" id="PF02237">
    <property type="entry name" value="BPL_C"/>
    <property type="match status" value="1"/>
</dbReference>
<keyword evidence="2" id="KW-0092">Biotin</keyword>
<evidence type="ECO:0000313" key="7">
    <source>
        <dbReference type="Proteomes" id="UP000478740"/>
    </source>
</evidence>
<evidence type="ECO:0000256" key="3">
    <source>
        <dbReference type="ARBA" id="ARBA00024227"/>
    </source>
</evidence>
<evidence type="ECO:0000259" key="5">
    <source>
        <dbReference type="PROSITE" id="PS51733"/>
    </source>
</evidence>
<dbReference type="EC" id="6.3.4.15" evidence="3"/>
<protein>
    <recommendedName>
        <fullName evidence="3">biotin--[biotin carboxyl-carrier protein] ligase</fullName>
        <ecNumber evidence="3">6.3.4.15</ecNumber>
    </recommendedName>
</protein>
<dbReference type="GO" id="GO:0004077">
    <property type="term" value="F:biotin--[biotin carboxyl-carrier protein] ligase activity"/>
    <property type="evidence" value="ECO:0007669"/>
    <property type="project" value="UniProtKB-EC"/>
</dbReference>
<sequence>MPPQAARPRRWWGRPSWPILSQPILSQPIRNNPLSDRWPDGVGRHVLPRTDSTNAEAIRLAAHLSGPAWVMAHEQSSGRGRRGREWIMPKGNFAGTLLLRPKAGVAQAAQLSFVAALALHDVLGAVCGPAARLAIKWPNDVLLNGGKVAGILLESAGSGSQIGAVCVGIGVNLAAAPAAAQVEQRAASPVSVLSETGFQVAPEEFLDLLAPAFAGWQAQLETYGFAPIRNAWLARAARLGETITARTSNAEAQGIFEGIDETGALILKTPAGRQVLPAADVFF</sequence>
<dbReference type="InterPro" id="IPR004408">
    <property type="entry name" value="Biotin_CoA_COase_ligase"/>
</dbReference>
<comment type="caution">
    <text evidence="6">The sequence shown here is derived from an EMBL/GenBank/DDBJ whole genome shotgun (WGS) entry which is preliminary data.</text>
</comment>